<dbReference type="EC" id="1.18.1.2" evidence="6"/>
<dbReference type="PRINTS" id="PR00368">
    <property type="entry name" value="FADPNR"/>
</dbReference>
<dbReference type="GO" id="GO:0050661">
    <property type="term" value="F:NADP binding"/>
    <property type="evidence" value="ECO:0007669"/>
    <property type="project" value="UniProtKB-UniRule"/>
</dbReference>
<reference evidence="10 11" key="1">
    <citation type="journal article" date="2015" name="Genome Announc.">
        <title>Expanding the biotechnology potential of lactobacilli through comparative genomics of 213 strains and associated genera.</title>
        <authorList>
            <person name="Sun Z."/>
            <person name="Harris H.M."/>
            <person name="McCann A."/>
            <person name="Guo C."/>
            <person name="Argimon S."/>
            <person name="Zhang W."/>
            <person name="Yang X."/>
            <person name="Jeffery I.B."/>
            <person name="Cooney J.C."/>
            <person name="Kagawa T.F."/>
            <person name="Liu W."/>
            <person name="Song Y."/>
            <person name="Salvetti E."/>
            <person name="Wrobel A."/>
            <person name="Rasinkangas P."/>
            <person name="Parkhill J."/>
            <person name="Rea M.C."/>
            <person name="O'Sullivan O."/>
            <person name="Ritari J."/>
            <person name="Douillard F.P."/>
            <person name="Paul Ross R."/>
            <person name="Yang R."/>
            <person name="Briner A.E."/>
            <person name="Felis G.E."/>
            <person name="de Vos W.M."/>
            <person name="Barrangou R."/>
            <person name="Klaenhammer T.R."/>
            <person name="Caufield P.W."/>
            <person name="Cui Y."/>
            <person name="Zhang H."/>
            <person name="O'Toole P.W."/>
        </authorList>
    </citation>
    <scope>NUCLEOTIDE SEQUENCE [LARGE SCALE GENOMIC DNA]</scope>
    <source>
        <strain evidence="8 11">ATCC BAA-66</strain>
        <strain evidence="9 10">DSM 13344</strain>
    </source>
</reference>
<dbReference type="GO" id="GO:0050660">
    <property type="term" value="F:flavin adenine dinucleotide binding"/>
    <property type="evidence" value="ECO:0007669"/>
    <property type="project" value="UniProtKB-UniRule"/>
</dbReference>
<feature type="domain" description="FAD/NAD(P)-binding" evidence="7">
    <location>
        <begin position="7"/>
        <end position="296"/>
    </location>
</feature>
<dbReference type="GO" id="GO:0004324">
    <property type="term" value="F:ferredoxin-NADP+ reductase activity"/>
    <property type="evidence" value="ECO:0007669"/>
    <property type="project" value="UniProtKB-UniRule"/>
</dbReference>
<evidence type="ECO:0000256" key="4">
    <source>
        <dbReference type="ARBA" id="ARBA00022857"/>
    </source>
</evidence>
<proteinExistence type="inferred from homology"/>
<evidence type="ECO:0000313" key="10">
    <source>
        <dbReference type="Proteomes" id="UP000051645"/>
    </source>
</evidence>
<feature type="binding site" evidence="6">
    <location>
        <position position="324"/>
    </location>
    <ligand>
        <name>FAD</name>
        <dbReference type="ChEBI" id="CHEBI:57692"/>
    </ligand>
</feature>
<feature type="binding site" evidence="6">
    <location>
        <position position="49"/>
    </location>
    <ligand>
        <name>FAD</name>
        <dbReference type="ChEBI" id="CHEBI:57692"/>
    </ligand>
</feature>
<evidence type="ECO:0000256" key="6">
    <source>
        <dbReference type="HAMAP-Rule" id="MF_01685"/>
    </source>
</evidence>
<dbReference type="AlphaFoldDB" id="A0A0R2FFV5"/>
<evidence type="ECO:0000313" key="11">
    <source>
        <dbReference type="Proteomes" id="UP000051751"/>
    </source>
</evidence>
<dbReference type="PRINTS" id="PR00469">
    <property type="entry name" value="PNDRDTASEII"/>
</dbReference>
<evidence type="ECO:0000256" key="2">
    <source>
        <dbReference type="ARBA" id="ARBA00022630"/>
    </source>
</evidence>
<dbReference type="Proteomes" id="UP000051645">
    <property type="component" value="Unassembled WGS sequence"/>
</dbReference>
<keyword evidence="4 6" id="KW-0521">NADP</keyword>
<dbReference type="EMBL" id="JQAZ01000004">
    <property type="protein sequence ID" value="KRN31314.1"/>
    <property type="molecule type" value="Genomic_DNA"/>
</dbReference>
<keyword evidence="3 6" id="KW-0274">FAD</keyword>
<feature type="binding site" evidence="6">
    <location>
        <position position="44"/>
    </location>
    <ligand>
        <name>FAD</name>
        <dbReference type="ChEBI" id="CHEBI:57692"/>
    </ligand>
</feature>
<feature type="binding site" evidence="6">
    <location>
        <position position="89"/>
    </location>
    <ligand>
        <name>FAD</name>
        <dbReference type="ChEBI" id="CHEBI:57692"/>
    </ligand>
</feature>
<keyword evidence="5 6" id="KW-0560">Oxidoreductase</keyword>
<dbReference type="PATRIC" id="fig|81857.3.peg.2193"/>
<dbReference type="HAMAP" id="MF_01685">
    <property type="entry name" value="FENR2"/>
    <property type="match status" value="1"/>
</dbReference>
<evidence type="ECO:0000313" key="8">
    <source>
        <dbReference type="EMBL" id="KRN27489.1"/>
    </source>
</evidence>
<dbReference type="InterPro" id="IPR022890">
    <property type="entry name" value="Fd--NADP_Rdtase_type_2"/>
</dbReference>
<dbReference type="OrthoDB" id="9806179at2"/>
<name>A0A0R2FFV5_9LACO</name>
<dbReference type="PANTHER" id="PTHR48105">
    <property type="entry name" value="THIOREDOXIN REDUCTASE 1-RELATED-RELATED"/>
    <property type="match status" value="1"/>
</dbReference>
<comment type="cofactor">
    <cofactor evidence="6">
        <name>FAD</name>
        <dbReference type="ChEBI" id="CHEBI:57692"/>
    </cofactor>
    <text evidence="6">Binds 1 FAD per subunit.</text>
</comment>
<evidence type="ECO:0000256" key="5">
    <source>
        <dbReference type="ARBA" id="ARBA00023002"/>
    </source>
</evidence>
<dbReference type="InterPro" id="IPR050097">
    <property type="entry name" value="Ferredoxin-NADP_redctase_2"/>
</dbReference>
<keyword evidence="2 6" id="KW-0285">Flavoprotein</keyword>
<dbReference type="Proteomes" id="UP000051751">
    <property type="component" value="Unassembled WGS sequence"/>
</dbReference>
<dbReference type="Gene3D" id="3.50.50.60">
    <property type="entry name" value="FAD/NAD(P)-binding domain"/>
    <property type="match status" value="2"/>
</dbReference>
<gene>
    <name evidence="8" type="ORF">IV38_GL002143</name>
    <name evidence="9" type="ORF">IV40_GL001307</name>
</gene>
<dbReference type="EMBL" id="JQAT01000008">
    <property type="protein sequence ID" value="KRN27489.1"/>
    <property type="molecule type" value="Genomic_DNA"/>
</dbReference>
<comment type="similarity">
    <text evidence="6">Belongs to the ferredoxin--NADP reductase type 2 family.</text>
</comment>
<feature type="binding site" evidence="6">
    <location>
        <position position="284"/>
    </location>
    <ligand>
        <name>FAD</name>
        <dbReference type="ChEBI" id="CHEBI:57692"/>
    </ligand>
</feature>
<comment type="catalytic activity">
    <reaction evidence="6">
        <text>2 reduced [2Fe-2S]-[ferredoxin] + NADP(+) + H(+) = 2 oxidized [2Fe-2S]-[ferredoxin] + NADPH</text>
        <dbReference type="Rhea" id="RHEA:20125"/>
        <dbReference type="Rhea" id="RHEA-COMP:10000"/>
        <dbReference type="Rhea" id="RHEA-COMP:10001"/>
        <dbReference type="ChEBI" id="CHEBI:15378"/>
        <dbReference type="ChEBI" id="CHEBI:33737"/>
        <dbReference type="ChEBI" id="CHEBI:33738"/>
        <dbReference type="ChEBI" id="CHEBI:57783"/>
        <dbReference type="ChEBI" id="CHEBI:58349"/>
        <dbReference type="EC" id="1.18.1.2"/>
    </reaction>
</comment>
<dbReference type="STRING" id="81857.IV38_GL002143"/>
<dbReference type="RefSeq" id="WP_057769492.1">
    <property type="nucleotide sequence ID" value="NZ_JQAT01000008.1"/>
</dbReference>
<feature type="binding site" evidence="6">
    <location>
        <position position="123"/>
    </location>
    <ligand>
        <name>FAD</name>
        <dbReference type="ChEBI" id="CHEBI:57692"/>
    </ligand>
</feature>
<dbReference type="InterPro" id="IPR023753">
    <property type="entry name" value="FAD/NAD-binding_dom"/>
</dbReference>
<evidence type="ECO:0000259" key="7">
    <source>
        <dbReference type="Pfam" id="PF07992"/>
    </source>
</evidence>
<dbReference type="InterPro" id="IPR036188">
    <property type="entry name" value="FAD/NAD-bd_sf"/>
</dbReference>
<comment type="caution">
    <text evidence="8">The sequence shown here is derived from an EMBL/GenBank/DDBJ whole genome shotgun (WGS) entry which is preliminary data.</text>
</comment>
<protein>
    <recommendedName>
        <fullName evidence="6">Ferredoxin--NADP reductase</fullName>
        <shortName evidence="6">FNR</shortName>
        <shortName evidence="6">Fd-NADP(+) reductase</shortName>
        <ecNumber evidence="6">1.18.1.2</ecNumber>
    </recommendedName>
</protein>
<feature type="binding site" evidence="6">
    <location>
        <position position="36"/>
    </location>
    <ligand>
        <name>FAD</name>
        <dbReference type="ChEBI" id="CHEBI:57692"/>
    </ligand>
</feature>
<sequence length="329" mass="36273">MTETDLYDLTIIGGGPIGMFAAYYAGMRQAKVQLLESLPDLGGQVAALYPLKTIYDIAGFPAIEGKQLVHSLEKQLTTFQPTIHTETAVQNFTQQADGTYQIDTNNGTYYSKAIIIAIGNGAFEPRRLAFDYDPSFDQKYVFYAANHPDEFAGKTVAVAGGGDSAIDLALTLEPIAKKVYLIHRRNQFRGLESNVAKLEASSVELKTPFLLKQLSEQDDQLHIALNEVKADHTEDLAVDRLVVNYGFTADTKLLRSWGLALEHRMIKVDTEMKTNLPNVYAIGDTVQYPGKLKLIASGFGEAPIAVSTAMTTLYPDKRQPLHSTDIQLH</sequence>
<comment type="caution">
    <text evidence="6">Lacks conserved residue(s) required for the propagation of feature annotation.</text>
</comment>
<evidence type="ECO:0000256" key="3">
    <source>
        <dbReference type="ARBA" id="ARBA00022827"/>
    </source>
</evidence>
<accession>A0A0R2FFV5</accession>
<comment type="subunit">
    <text evidence="1 6">Homodimer.</text>
</comment>
<organism evidence="8 11">
    <name type="scientific">Lactobacillus selangorensis</name>
    <dbReference type="NCBI Taxonomy" id="81857"/>
    <lineage>
        <taxon>Bacteria</taxon>
        <taxon>Bacillati</taxon>
        <taxon>Bacillota</taxon>
        <taxon>Bacilli</taxon>
        <taxon>Lactobacillales</taxon>
        <taxon>Lactobacillaceae</taxon>
        <taxon>Lactobacillus</taxon>
    </lineage>
</organism>
<dbReference type="Pfam" id="PF07992">
    <property type="entry name" value="Pyr_redox_2"/>
    <property type="match status" value="1"/>
</dbReference>
<keyword evidence="10" id="KW-1185">Reference proteome</keyword>
<dbReference type="SUPFAM" id="SSF51905">
    <property type="entry name" value="FAD/NAD(P)-binding domain"/>
    <property type="match status" value="1"/>
</dbReference>
<evidence type="ECO:0000256" key="1">
    <source>
        <dbReference type="ARBA" id="ARBA00011738"/>
    </source>
</evidence>
<evidence type="ECO:0000313" key="9">
    <source>
        <dbReference type="EMBL" id="KRN31314.1"/>
    </source>
</evidence>